<sequence length="73" mass="7905">MDTSVTDNRLHSGVNPEADISPRPVSQTGDSAGFQVSLPKNQIELQMNVFIEISLIWVQVEHKVDGNSGTAPT</sequence>
<name>A0A3R7H721_CLOSI</name>
<organism evidence="1 2">
    <name type="scientific">Clonorchis sinensis</name>
    <name type="common">Chinese liver fluke</name>
    <dbReference type="NCBI Taxonomy" id="79923"/>
    <lineage>
        <taxon>Eukaryota</taxon>
        <taxon>Metazoa</taxon>
        <taxon>Spiralia</taxon>
        <taxon>Lophotrochozoa</taxon>
        <taxon>Platyhelminthes</taxon>
        <taxon>Trematoda</taxon>
        <taxon>Digenea</taxon>
        <taxon>Opisthorchiida</taxon>
        <taxon>Opisthorchiata</taxon>
        <taxon>Opisthorchiidae</taxon>
        <taxon>Clonorchis</taxon>
    </lineage>
</organism>
<dbReference type="Proteomes" id="UP000286415">
    <property type="component" value="Unassembled WGS sequence"/>
</dbReference>
<dbReference type="InParanoid" id="A0A3R7H721"/>
<accession>A0A3R7H721</accession>
<evidence type="ECO:0000313" key="2">
    <source>
        <dbReference type="Proteomes" id="UP000286415"/>
    </source>
</evidence>
<proteinExistence type="predicted"/>
<protein>
    <submittedName>
        <fullName evidence="1">Uncharacterized protein</fullName>
    </submittedName>
</protein>
<comment type="caution">
    <text evidence="1">The sequence shown here is derived from an EMBL/GenBank/DDBJ whole genome shotgun (WGS) entry which is preliminary data.</text>
</comment>
<evidence type="ECO:0000313" key="1">
    <source>
        <dbReference type="EMBL" id="KAG5442080.1"/>
    </source>
</evidence>
<keyword evidence="2" id="KW-1185">Reference proteome</keyword>
<gene>
    <name evidence="1" type="ORF">CSKR_102847</name>
</gene>
<reference evidence="1 2" key="1">
    <citation type="journal article" date="2018" name="Biotechnol. Adv.">
        <title>Improved genomic resources and new bioinformatic workflow for the carcinogenic parasite Clonorchis sinensis: Biotechnological implications.</title>
        <authorList>
            <person name="Wang D."/>
            <person name="Korhonen P.K."/>
            <person name="Gasser R.B."/>
            <person name="Young N.D."/>
        </authorList>
    </citation>
    <scope>NUCLEOTIDE SEQUENCE [LARGE SCALE GENOMIC DNA]</scope>
    <source>
        <strain evidence="1">Cs-k2</strain>
    </source>
</reference>
<dbReference type="AlphaFoldDB" id="A0A3R7H721"/>
<dbReference type="EMBL" id="NIRI02000076">
    <property type="protein sequence ID" value="KAG5442080.1"/>
    <property type="molecule type" value="Genomic_DNA"/>
</dbReference>
<reference evidence="1 2" key="2">
    <citation type="journal article" date="2021" name="Genomics">
        <title>High-quality reference genome for Clonorchis sinensis.</title>
        <authorList>
            <person name="Young N.D."/>
            <person name="Stroehlein A.J."/>
            <person name="Kinkar L."/>
            <person name="Wang T."/>
            <person name="Sohn W.M."/>
            <person name="Chang B.C.H."/>
            <person name="Kaur P."/>
            <person name="Weisz D."/>
            <person name="Dudchenko O."/>
            <person name="Aiden E.L."/>
            <person name="Korhonen P.K."/>
            <person name="Gasser R.B."/>
        </authorList>
    </citation>
    <scope>NUCLEOTIDE SEQUENCE [LARGE SCALE GENOMIC DNA]</scope>
    <source>
        <strain evidence="1">Cs-k2</strain>
    </source>
</reference>